<evidence type="ECO:0000313" key="4">
    <source>
        <dbReference type="Proteomes" id="UP000540656"/>
    </source>
</evidence>
<evidence type="ECO:0000313" key="3">
    <source>
        <dbReference type="EMBL" id="NYG58925.1"/>
    </source>
</evidence>
<dbReference type="GO" id="GO:0022857">
    <property type="term" value="F:transmembrane transporter activity"/>
    <property type="evidence" value="ECO:0007669"/>
    <property type="project" value="InterPro"/>
</dbReference>
<gene>
    <name evidence="3" type="ORF">BJ980_001848</name>
</gene>
<dbReference type="RefSeq" id="WP_179502036.1">
    <property type="nucleotide sequence ID" value="NZ_JACCAA010000001.1"/>
</dbReference>
<name>A0A7Y9S3U7_9ACTN</name>
<feature type="signal peptide" evidence="1">
    <location>
        <begin position="1"/>
        <end position="23"/>
    </location>
</feature>
<dbReference type="Pfam" id="PF04069">
    <property type="entry name" value="OpuAC"/>
    <property type="match status" value="1"/>
</dbReference>
<comment type="caution">
    <text evidence="3">The sequence shown here is derived from an EMBL/GenBank/DDBJ whole genome shotgun (WGS) entry which is preliminary data.</text>
</comment>
<accession>A0A7Y9S3U7</accession>
<dbReference type="Gene3D" id="3.40.190.10">
    <property type="entry name" value="Periplasmic binding protein-like II"/>
    <property type="match status" value="1"/>
</dbReference>
<dbReference type="SUPFAM" id="SSF53850">
    <property type="entry name" value="Periplasmic binding protein-like II"/>
    <property type="match status" value="1"/>
</dbReference>
<sequence>MRLRRILTAATLTLSLAGVTACAGDDLGNDDSSGDGSKGTIVLSGQNFDSATVLSNLYRMLLEKGDYEVDTKLVATRDLYMQQMPDDVDVVPEYVGGLVDFLNTTQNGADAERVTTADLDETLKAAEPLLDKAGVSLLEPAQATDANAFFVSKDYADKLELEKLSDLKGKSVVLAAHPDCAPRADCAKGLEDDYGIKISKVLTTGFATDATYKSVLDGESQLGLTSTSDGTLEEQGLVLLEDDLAIQPVQNLVPAVSKKFLADHPDVADILNALMEVLTTEDLVELNRQVSVERVKAADVARNYLEDNDLL</sequence>
<protein>
    <submittedName>
        <fullName evidence="3">Osmoprotectant transport system substrate-binding protein</fullName>
    </submittedName>
</protein>
<dbReference type="InterPro" id="IPR007210">
    <property type="entry name" value="ABC_Gly_betaine_transp_sub-bd"/>
</dbReference>
<dbReference type="Proteomes" id="UP000540656">
    <property type="component" value="Unassembled WGS sequence"/>
</dbReference>
<evidence type="ECO:0000256" key="1">
    <source>
        <dbReference type="SAM" id="SignalP"/>
    </source>
</evidence>
<organism evidence="3 4">
    <name type="scientific">Nocardioides daedukensis</name>
    <dbReference type="NCBI Taxonomy" id="634462"/>
    <lineage>
        <taxon>Bacteria</taxon>
        <taxon>Bacillati</taxon>
        <taxon>Actinomycetota</taxon>
        <taxon>Actinomycetes</taxon>
        <taxon>Propionibacteriales</taxon>
        <taxon>Nocardioidaceae</taxon>
        <taxon>Nocardioides</taxon>
    </lineage>
</organism>
<dbReference type="EMBL" id="JACCAA010000001">
    <property type="protein sequence ID" value="NYG58925.1"/>
    <property type="molecule type" value="Genomic_DNA"/>
</dbReference>
<reference evidence="3 4" key="1">
    <citation type="submission" date="2020-07" db="EMBL/GenBank/DDBJ databases">
        <title>Sequencing the genomes of 1000 actinobacteria strains.</title>
        <authorList>
            <person name="Klenk H.-P."/>
        </authorList>
    </citation>
    <scope>NUCLEOTIDE SEQUENCE [LARGE SCALE GENOMIC DNA]</scope>
    <source>
        <strain evidence="3 4">DSM 23819</strain>
    </source>
</reference>
<dbReference type="AlphaFoldDB" id="A0A7Y9S3U7"/>
<feature type="chain" id="PRO_5030879424" evidence="1">
    <location>
        <begin position="24"/>
        <end position="311"/>
    </location>
</feature>
<proteinExistence type="predicted"/>
<keyword evidence="4" id="KW-1185">Reference proteome</keyword>
<keyword evidence="1" id="KW-0732">Signal</keyword>
<dbReference type="CDD" id="cd13606">
    <property type="entry name" value="PBP2_ProX_like"/>
    <property type="match status" value="1"/>
</dbReference>
<dbReference type="PROSITE" id="PS51257">
    <property type="entry name" value="PROKAR_LIPOPROTEIN"/>
    <property type="match status" value="1"/>
</dbReference>
<feature type="domain" description="ABC-type glycine betaine transport system substrate-binding" evidence="2">
    <location>
        <begin position="40"/>
        <end position="306"/>
    </location>
</feature>
<dbReference type="GO" id="GO:0043190">
    <property type="term" value="C:ATP-binding cassette (ABC) transporter complex"/>
    <property type="evidence" value="ECO:0007669"/>
    <property type="project" value="InterPro"/>
</dbReference>
<evidence type="ECO:0000259" key="2">
    <source>
        <dbReference type="Pfam" id="PF04069"/>
    </source>
</evidence>
<dbReference type="Gene3D" id="3.40.190.120">
    <property type="entry name" value="Osmoprotection protein (prox), domain 2"/>
    <property type="match status" value="1"/>
</dbReference>